<dbReference type="InterPro" id="IPR011009">
    <property type="entry name" value="Kinase-like_dom_sf"/>
</dbReference>
<dbReference type="SUPFAM" id="SSF50044">
    <property type="entry name" value="SH3-domain"/>
    <property type="match status" value="2"/>
</dbReference>
<dbReference type="Proteomes" id="UP001281761">
    <property type="component" value="Unassembled WGS sequence"/>
</dbReference>
<dbReference type="PROSITE" id="PS50002">
    <property type="entry name" value="SH3"/>
    <property type="match status" value="2"/>
</dbReference>
<gene>
    <name evidence="10" type="ORF">BLNAU_10008</name>
</gene>
<dbReference type="InterPro" id="IPR036028">
    <property type="entry name" value="SH3-like_dom_sf"/>
</dbReference>
<keyword evidence="1 7" id="KW-0728">SH3 domain</keyword>
<evidence type="ECO:0000256" key="5">
    <source>
        <dbReference type="ARBA" id="ARBA00022777"/>
    </source>
</evidence>
<feature type="domain" description="SH3" evidence="8">
    <location>
        <begin position="61"/>
        <end position="121"/>
    </location>
</feature>
<dbReference type="Gene3D" id="2.30.30.40">
    <property type="entry name" value="SH3 Domains"/>
    <property type="match status" value="2"/>
</dbReference>
<keyword evidence="2" id="KW-0723">Serine/threonine-protein kinase</keyword>
<evidence type="ECO:0000256" key="7">
    <source>
        <dbReference type="PROSITE-ProRule" id="PRU00192"/>
    </source>
</evidence>
<dbReference type="PANTHER" id="PTHR24345:SF0">
    <property type="entry name" value="CELL CYCLE SERINE_THREONINE-PROTEIN KINASE CDC5_MSD2"/>
    <property type="match status" value="1"/>
</dbReference>
<dbReference type="SUPFAM" id="SSF56112">
    <property type="entry name" value="Protein kinase-like (PK-like)"/>
    <property type="match status" value="1"/>
</dbReference>
<dbReference type="Pfam" id="PF14604">
    <property type="entry name" value="SH3_9"/>
    <property type="match status" value="1"/>
</dbReference>
<dbReference type="PANTHER" id="PTHR24345">
    <property type="entry name" value="SERINE/THREONINE-PROTEIN KINASE PLK"/>
    <property type="match status" value="1"/>
</dbReference>
<name>A0ABQ9XUC6_9EUKA</name>
<evidence type="ECO:0000313" key="11">
    <source>
        <dbReference type="Proteomes" id="UP001281761"/>
    </source>
</evidence>
<organism evidence="10 11">
    <name type="scientific">Blattamonas nauphoetae</name>
    <dbReference type="NCBI Taxonomy" id="2049346"/>
    <lineage>
        <taxon>Eukaryota</taxon>
        <taxon>Metamonada</taxon>
        <taxon>Preaxostyla</taxon>
        <taxon>Oxymonadida</taxon>
        <taxon>Blattamonas</taxon>
    </lineage>
</organism>
<dbReference type="PROSITE" id="PS50011">
    <property type="entry name" value="PROTEIN_KINASE_DOM"/>
    <property type="match status" value="1"/>
</dbReference>
<keyword evidence="3 10" id="KW-0808">Transferase</keyword>
<dbReference type="EC" id="2.7.11.1" evidence="10"/>
<protein>
    <submittedName>
        <fullName evidence="10">CBL-interacting protein kinase 3</fullName>
        <ecNumber evidence="10">2.7.11.1</ecNumber>
    </submittedName>
</protein>
<evidence type="ECO:0000259" key="9">
    <source>
        <dbReference type="PROSITE" id="PS50011"/>
    </source>
</evidence>
<dbReference type="GO" id="GO:0004674">
    <property type="term" value="F:protein serine/threonine kinase activity"/>
    <property type="evidence" value="ECO:0007669"/>
    <property type="project" value="UniProtKB-EC"/>
</dbReference>
<evidence type="ECO:0000256" key="3">
    <source>
        <dbReference type="ARBA" id="ARBA00022679"/>
    </source>
</evidence>
<accession>A0ABQ9XUC6</accession>
<keyword evidence="6" id="KW-0067">ATP-binding</keyword>
<dbReference type="SMART" id="SM00220">
    <property type="entry name" value="S_TKc"/>
    <property type="match status" value="1"/>
</dbReference>
<evidence type="ECO:0000259" key="8">
    <source>
        <dbReference type="PROSITE" id="PS50002"/>
    </source>
</evidence>
<keyword evidence="5 10" id="KW-0418">Kinase</keyword>
<dbReference type="SMART" id="SM00326">
    <property type="entry name" value="SH3"/>
    <property type="match status" value="2"/>
</dbReference>
<evidence type="ECO:0000256" key="6">
    <source>
        <dbReference type="ARBA" id="ARBA00022840"/>
    </source>
</evidence>
<dbReference type="Gene3D" id="3.30.200.20">
    <property type="entry name" value="Phosphorylase Kinase, domain 1"/>
    <property type="match status" value="1"/>
</dbReference>
<evidence type="ECO:0000313" key="10">
    <source>
        <dbReference type="EMBL" id="KAK2955077.1"/>
    </source>
</evidence>
<dbReference type="Gene3D" id="1.10.510.10">
    <property type="entry name" value="Transferase(Phosphotransferase) domain 1"/>
    <property type="match status" value="1"/>
</dbReference>
<dbReference type="Pfam" id="PF00069">
    <property type="entry name" value="Pkinase"/>
    <property type="match status" value="1"/>
</dbReference>
<evidence type="ECO:0000256" key="4">
    <source>
        <dbReference type="ARBA" id="ARBA00022741"/>
    </source>
</evidence>
<dbReference type="EMBL" id="JARBJD010000071">
    <property type="protein sequence ID" value="KAK2955077.1"/>
    <property type="molecule type" value="Genomic_DNA"/>
</dbReference>
<feature type="domain" description="Protein kinase" evidence="9">
    <location>
        <begin position="243"/>
        <end position="498"/>
    </location>
</feature>
<keyword evidence="4" id="KW-0547">Nucleotide-binding</keyword>
<dbReference type="InterPro" id="IPR000719">
    <property type="entry name" value="Prot_kinase_dom"/>
</dbReference>
<reference evidence="10 11" key="1">
    <citation type="journal article" date="2022" name="bioRxiv">
        <title>Genomics of Preaxostyla Flagellates Illuminates Evolutionary Transitions and the Path Towards Mitochondrial Loss.</title>
        <authorList>
            <person name="Novak L.V.F."/>
            <person name="Treitli S.C."/>
            <person name="Pyrih J."/>
            <person name="Halakuc P."/>
            <person name="Pipaliya S.V."/>
            <person name="Vacek V."/>
            <person name="Brzon O."/>
            <person name="Soukal P."/>
            <person name="Eme L."/>
            <person name="Dacks J.B."/>
            <person name="Karnkowska A."/>
            <person name="Elias M."/>
            <person name="Hampl V."/>
        </authorList>
    </citation>
    <scope>NUCLEOTIDE SEQUENCE [LARGE SCALE GENOMIC DNA]</scope>
    <source>
        <strain evidence="10">NAU3</strain>
        <tissue evidence="10">Gut</tissue>
    </source>
</reference>
<feature type="domain" description="SH3" evidence="8">
    <location>
        <begin position="1"/>
        <end position="59"/>
    </location>
</feature>
<dbReference type="InterPro" id="IPR001452">
    <property type="entry name" value="SH3_domain"/>
</dbReference>
<dbReference type="CDD" id="cd14014">
    <property type="entry name" value="STKc_PknB_like"/>
    <property type="match status" value="1"/>
</dbReference>
<keyword evidence="11" id="KW-1185">Reference proteome</keyword>
<evidence type="ECO:0000256" key="1">
    <source>
        <dbReference type="ARBA" id="ARBA00022443"/>
    </source>
</evidence>
<sequence>MTNREVTKAYTATGAGQLPVTVGERLTYIKEASPGWSLCTNAGGTQGYVPTSYIKEVAAGGGGQWVEASSDYTGNPSDPRCIGFKKGDRFELVSQSGAWWTVKHQGAQKLVPGSYMKVSTPPAAALSTPRTGAIVSAVVGVSVPPPPPFIPEPYSVRPKAVSSGGRRGMSMQEQLADRIRTMAEKKARDEAAQKRGEITPAIYGQHSGSTISISYTTHRVIPIRKQKITSTSLNSGIGVPEEYKFIRNISDGGSGSVVEVEEKSTRLHLAAKMIRCISDKDSHRIAREIHRNELFTHPGIVYVTEVVEMTNMTAIVMELGRMSLAQFVADYDQRGVLIPRHLVYRFMVDISAALSFMHNHPKEQTAHADVKMENILLFEGNHAKLCDLGAAESEQTTATCGLGTQQYLSPERINDDTGKASPASDVWALGIVLFQLLFGEPLFKSKNSARILNEILSFKPFSVPKLCGEEERQLLMRMLDPDPVTRVTSKQLSESKMLRCLINTKDELWIIKEQTDKEFQDQVSQLIQRNKELEAQLKIKC</sequence>
<proteinExistence type="predicted"/>
<comment type="caution">
    <text evidence="10">The sequence shown here is derived from an EMBL/GenBank/DDBJ whole genome shotgun (WGS) entry which is preliminary data.</text>
</comment>
<evidence type="ECO:0000256" key="2">
    <source>
        <dbReference type="ARBA" id="ARBA00022527"/>
    </source>
</evidence>